<gene>
    <name evidence="11" type="ORF">BK809_0003154</name>
    <name evidence="10" type="ORF">SLS55_004847</name>
</gene>
<dbReference type="Gene3D" id="3.30.160.60">
    <property type="entry name" value="Classic Zinc Finger"/>
    <property type="match status" value="3"/>
</dbReference>
<keyword evidence="5" id="KW-0862">Zinc</keyword>
<protein>
    <submittedName>
        <fullName evidence="11">Zinc finger protein</fullName>
    </submittedName>
</protein>
<dbReference type="OrthoDB" id="3214149at2759"/>
<dbReference type="Proteomes" id="UP001430584">
    <property type="component" value="Unassembled WGS sequence"/>
</dbReference>
<dbReference type="SMART" id="SM00355">
    <property type="entry name" value="ZnF_C2H2"/>
    <property type="match status" value="3"/>
</dbReference>
<dbReference type="InterPro" id="IPR056436">
    <property type="entry name" value="Znf-C2H2_ZIC1-5/GLI1-3-like"/>
</dbReference>
<reference evidence="11 12" key="1">
    <citation type="submission" date="2017-01" db="EMBL/GenBank/DDBJ databases">
        <title>Draft genome sequence of Diplodia seriata F98.1, a fungal species involved in grapevine trunk diseases.</title>
        <authorList>
            <person name="Robert-Siegwald G."/>
            <person name="Vallet J."/>
            <person name="Abou-Mansour E."/>
            <person name="Xu J."/>
            <person name="Rey P."/>
            <person name="Bertsch C."/>
            <person name="Rego C."/>
            <person name="Larignon P."/>
            <person name="Fontaine F."/>
            <person name="Lebrun M.-H."/>
        </authorList>
    </citation>
    <scope>NUCLEOTIDE SEQUENCE [LARGE SCALE GENOMIC DNA]</scope>
    <source>
        <strain evidence="11 12">F98.1</strain>
    </source>
</reference>
<sequence>MDSPGSPLSELSSDEFQEDVKIEDRSLSVDTYNDADHDSTRPSKRQRTGAGPPSGLANFRRATPEPPQPDDDADIYISEDTDGSVPASPHHGYSGGGGGGGGGGGLQEEESFGQEQVSVCKWEGCEAGDLGNMDKLVDHLHDDHIGTRQKKYSCEWTDCARKGIPHASGYALRAHMRSHTREKPFYCTLPECDRAFTRSDALAKHMRTVHETEALRPSDPVPKHHSSNPSNKNQRLRLVFKNNGTEKPGSPMPASPHSQSGPGQQGQPPVPPENEYEHNNVIYRPLDPTIPHSPLTRKFPQDIQFTKDELSLSAPDLMRLLTRQIQWATLEGDELKAEVDAQEKARKDEWLSKELILENMMEAELGRMERVDRLLNEDNASTATFRDMLREDVKVGKTLDVQPKPNWRDIAPVEKTREREGLETAAGALSDMATGARSFDAAGDPVVERRPESMGIGVAGDA</sequence>
<dbReference type="PANTHER" id="PTHR45718">
    <property type="entry name" value="TRANSCRIPTIONAL ACTIVATOR CUBITUS INTERRUPTUS"/>
    <property type="match status" value="1"/>
</dbReference>
<evidence type="ECO:0000313" key="13">
    <source>
        <dbReference type="Proteomes" id="UP001430584"/>
    </source>
</evidence>
<feature type="domain" description="C2H2-type" evidence="9">
    <location>
        <begin position="185"/>
        <end position="215"/>
    </location>
</feature>
<feature type="compositionally biased region" description="Gly residues" evidence="8">
    <location>
        <begin position="93"/>
        <end position="106"/>
    </location>
</feature>
<evidence type="ECO:0000256" key="6">
    <source>
        <dbReference type="ARBA" id="ARBA00023242"/>
    </source>
</evidence>
<dbReference type="GO" id="GO:0008270">
    <property type="term" value="F:zinc ion binding"/>
    <property type="evidence" value="ECO:0007669"/>
    <property type="project" value="UniProtKB-KW"/>
</dbReference>
<organism evidence="11 12">
    <name type="scientific">Diplodia seriata</name>
    <dbReference type="NCBI Taxonomy" id="420778"/>
    <lineage>
        <taxon>Eukaryota</taxon>
        <taxon>Fungi</taxon>
        <taxon>Dikarya</taxon>
        <taxon>Ascomycota</taxon>
        <taxon>Pezizomycotina</taxon>
        <taxon>Dothideomycetes</taxon>
        <taxon>Dothideomycetes incertae sedis</taxon>
        <taxon>Botryosphaeriales</taxon>
        <taxon>Botryosphaeriaceae</taxon>
        <taxon>Diplodia</taxon>
    </lineage>
</organism>
<evidence type="ECO:0000259" key="9">
    <source>
        <dbReference type="PROSITE" id="PS50157"/>
    </source>
</evidence>
<dbReference type="FunFam" id="3.30.160.60:FF:000031">
    <property type="entry name" value="GLI family zinc finger 3"/>
    <property type="match status" value="1"/>
</dbReference>
<evidence type="ECO:0000313" key="11">
    <source>
        <dbReference type="EMBL" id="OMP88397.1"/>
    </source>
</evidence>
<dbReference type="Pfam" id="PF23561">
    <property type="entry name" value="zf-C2H2_15"/>
    <property type="match status" value="1"/>
</dbReference>
<dbReference type="AlphaFoldDB" id="A0A1S8BLM5"/>
<evidence type="ECO:0000256" key="1">
    <source>
        <dbReference type="ARBA" id="ARBA00004123"/>
    </source>
</evidence>
<evidence type="ECO:0000256" key="3">
    <source>
        <dbReference type="ARBA" id="ARBA00022737"/>
    </source>
</evidence>
<keyword evidence="6" id="KW-0539">Nucleus</keyword>
<keyword evidence="3" id="KW-0677">Repeat</keyword>
<dbReference type="FunFam" id="3.30.160.60:FF:000201">
    <property type="entry name" value="C2H2 finger domain protein (Gli3)"/>
    <property type="match status" value="1"/>
</dbReference>
<comment type="caution">
    <text evidence="11">The sequence shown here is derived from an EMBL/GenBank/DDBJ whole genome shotgun (WGS) entry which is preliminary data.</text>
</comment>
<dbReference type="GO" id="GO:0000978">
    <property type="term" value="F:RNA polymerase II cis-regulatory region sequence-specific DNA binding"/>
    <property type="evidence" value="ECO:0007669"/>
    <property type="project" value="TreeGrafter"/>
</dbReference>
<evidence type="ECO:0000256" key="5">
    <source>
        <dbReference type="ARBA" id="ARBA00022833"/>
    </source>
</evidence>
<feature type="compositionally biased region" description="Basic and acidic residues" evidence="8">
    <location>
        <begin position="18"/>
        <end position="27"/>
    </location>
</feature>
<keyword evidence="4 7" id="KW-0863">Zinc-finger</keyword>
<evidence type="ECO:0000313" key="12">
    <source>
        <dbReference type="Proteomes" id="UP000190776"/>
    </source>
</evidence>
<evidence type="ECO:0000256" key="2">
    <source>
        <dbReference type="ARBA" id="ARBA00022723"/>
    </source>
</evidence>
<dbReference type="STRING" id="420778.A0A1S8BLM5"/>
<feature type="region of interest" description="Disordered" evidence="8">
    <location>
        <begin position="441"/>
        <end position="462"/>
    </location>
</feature>
<evidence type="ECO:0000256" key="7">
    <source>
        <dbReference type="PROSITE-ProRule" id="PRU00042"/>
    </source>
</evidence>
<keyword evidence="13" id="KW-1185">Reference proteome</keyword>
<feature type="compositionally biased region" description="Acidic residues" evidence="8">
    <location>
        <begin position="68"/>
        <end position="82"/>
    </location>
</feature>
<dbReference type="InterPro" id="IPR036236">
    <property type="entry name" value="Znf_C2H2_sf"/>
</dbReference>
<evidence type="ECO:0000313" key="10">
    <source>
        <dbReference type="EMBL" id="KAL0261151.1"/>
    </source>
</evidence>
<dbReference type="PROSITE" id="PS00028">
    <property type="entry name" value="ZINC_FINGER_C2H2_1"/>
    <property type="match status" value="1"/>
</dbReference>
<feature type="region of interest" description="Disordered" evidence="8">
    <location>
        <begin position="1"/>
        <end position="113"/>
    </location>
</feature>
<dbReference type="GO" id="GO:0005634">
    <property type="term" value="C:nucleus"/>
    <property type="evidence" value="ECO:0007669"/>
    <property type="project" value="UniProtKB-SubCell"/>
</dbReference>
<name>A0A1S8BLM5_9PEZI</name>
<dbReference type="SUPFAM" id="SSF57667">
    <property type="entry name" value="beta-beta-alpha zinc fingers"/>
    <property type="match status" value="1"/>
</dbReference>
<dbReference type="EMBL" id="MSZU01000075">
    <property type="protein sequence ID" value="OMP88397.1"/>
    <property type="molecule type" value="Genomic_DNA"/>
</dbReference>
<feature type="compositionally biased region" description="Low complexity" evidence="8">
    <location>
        <begin position="255"/>
        <end position="267"/>
    </location>
</feature>
<dbReference type="PANTHER" id="PTHR45718:SF4">
    <property type="entry name" value="TRANSCRIPTIONAL ACTIVATOR CUBITUS INTERRUPTUS"/>
    <property type="match status" value="1"/>
</dbReference>
<dbReference type="InterPro" id="IPR013087">
    <property type="entry name" value="Znf_C2H2_type"/>
</dbReference>
<evidence type="ECO:0000256" key="8">
    <source>
        <dbReference type="SAM" id="MobiDB-lite"/>
    </source>
</evidence>
<reference evidence="10 13" key="2">
    <citation type="submission" date="2024-02" db="EMBL/GenBank/DDBJ databases">
        <title>De novo assembly and annotation of 12 fungi associated with fruit tree decline syndrome in Ontario, Canada.</title>
        <authorList>
            <person name="Sulman M."/>
            <person name="Ellouze W."/>
            <person name="Ilyukhin E."/>
        </authorList>
    </citation>
    <scope>NUCLEOTIDE SEQUENCE [LARGE SCALE GENOMIC DNA]</scope>
    <source>
        <strain evidence="10 13">FDS-637</strain>
    </source>
</reference>
<accession>A0A1S8BLM5</accession>
<keyword evidence="2" id="KW-0479">Metal-binding</keyword>
<dbReference type="Proteomes" id="UP000190776">
    <property type="component" value="Unassembled WGS sequence"/>
</dbReference>
<dbReference type="GO" id="GO:0000981">
    <property type="term" value="F:DNA-binding transcription factor activity, RNA polymerase II-specific"/>
    <property type="evidence" value="ECO:0007669"/>
    <property type="project" value="TreeGrafter"/>
</dbReference>
<proteinExistence type="predicted"/>
<dbReference type="InterPro" id="IPR043359">
    <property type="entry name" value="GLI-like"/>
</dbReference>
<dbReference type="EMBL" id="JAJVCZ030000004">
    <property type="protein sequence ID" value="KAL0261151.1"/>
    <property type="molecule type" value="Genomic_DNA"/>
</dbReference>
<comment type="subcellular location">
    <subcellularLocation>
        <location evidence="1">Nucleus</location>
    </subcellularLocation>
</comment>
<evidence type="ECO:0000256" key="4">
    <source>
        <dbReference type="ARBA" id="ARBA00022771"/>
    </source>
</evidence>
<feature type="region of interest" description="Disordered" evidence="8">
    <location>
        <begin position="210"/>
        <end position="276"/>
    </location>
</feature>
<dbReference type="PROSITE" id="PS50157">
    <property type="entry name" value="ZINC_FINGER_C2H2_2"/>
    <property type="match status" value="1"/>
</dbReference>
<dbReference type="Pfam" id="PF00096">
    <property type="entry name" value="zf-C2H2"/>
    <property type="match status" value="1"/>
</dbReference>